<organism evidence="2">
    <name type="scientific">Harpegnathos saltator</name>
    <name type="common">Jerdon's jumping ant</name>
    <dbReference type="NCBI Taxonomy" id="610380"/>
    <lineage>
        <taxon>Eukaryota</taxon>
        <taxon>Metazoa</taxon>
        <taxon>Ecdysozoa</taxon>
        <taxon>Arthropoda</taxon>
        <taxon>Hexapoda</taxon>
        <taxon>Insecta</taxon>
        <taxon>Pterygota</taxon>
        <taxon>Neoptera</taxon>
        <taxon>Endopterygota</taxon>
        <taxon>Hymenoptera</taxon>
        <taxon>Apocrita</taxon>
        <taxon>Aculeata</taxon>
        <taxon>Formicoidea</taxon>
        <taxon>Formicidae</taxon>
        <taxon>Ponerinae</taxon>
        <taxon>Ponerini</taxon>
        <taxon>Harpegnathos</taxon>
    </lineage>
</organism>
<dbReference type="EMBL" id="GL448770">
    <property type="protein sequence ID" value="EFN83885.1"/>
    <property type="molecule type" value="Genomic_DNA"/>
</dbReference>
<dbReference type="OrthoDB" id="10037790at2759"/>
<sequence length="90" mass="10433">MNTLYAHKKAVPYFGEPIKVGRIKFGDGKQTLEHTIPYKWFKVPIIGTNTKGNVYYEVILNQKLENKPEVSKIEVTFDNIPGKTFVIREY</sequence>
<evidence type="ECO:0000313" key="2">
    <source>
        <dbReference type="Proteomes" id="UP000008237"/>
    </source>
</evidence>
<accession>E2BK88</accession>
<dbReference type="STRING" id="610380.E2BK88"/>
<proteinExistence type="predicted"/>
<reference evidence="1 2" key="1">
    <citation type="journal article" date="2010" name="Science">
        <title>Genomic comparison of the ants Camponotus floridanus and Harpegnathos saltator.</title>
        <authorList>
            <person name="Bonasio R."/>
            <person name="Zhang G."/>
            <person name="Ye C."/>
            <person name="Mutti N.S."/>
            <person name="Fang X."/>
            <person name="Qin N."/>
            <person name="Donahue G."/>
            <person name="Yang P."/>
            <person name="Li Q."/>
            <person name="Li C."/>
            <person name="Zhang P."/>
            <person name="Huang Z."/>
            <person name="Berger S.L."/>
            <person name="Reinberg D."/>
            <person name="Wang J."/>
            <person name="Liebig J."/>
        </authorList>
    </citation>
    <scope>NUCLEOTIDE SEQUENCE [LARGE SCALE GENOMIC DNA]</scope>
    <source>
        <strain evidence="1 2">R22 G/1</strain>
    </source>
</reference>
<gene>
    <name evidence="1" type="ORF">EAI_00439</name>
</gene>
<evidence type="ECO:0000313" key="1">
    <source>
        <dbReference type="EMBL" id="EFN83885.1"/>
    </source>
</evidence>
<dbReference type="InParanoid" id="E2BK88"/>
<protein>
    <submittedName>
        <fullName evidence="1">Uncharacterized protein</fullName>
    </submittedName>
</protein>
<dbReference type="AlphaFoldDB" id="E2BK88"/>
<dbReference type="Proteomes" id="UP000008237">
    <property type="component" value="Unassembled WGS sequence"/>
</dbReference>
<name>E2BK88_HARSA</name>
<keyword evidence="2" id="KW-1185">Reference proteome</keyword>